<dbReference type="NCBIfam" id="TIGR01892">
    <property type="entry name" value="AcOrn-deacetyl"/>
    <property type="match status" value="1"/>
</dbReference>
<keyword evidence="12" id="KW-1185">Reference proteome</keyword>
<dbReference type="Gene3D" id="3.40.630.10">
    <property type="entry name" value="Zn peptidases"/>
    <property type="match status" value="1"/>
</dbReference>
<feature type="domain" description="Peptidase M20 dimerisation" evidence="10">
    <location>
        <begin position="177"/>
        <end position="288"/>
    </location>
</feature>
<reference evidence="11 12" key="1">
    <citation type="journal article" date="2015" name="PLoS Pathog.">
        <title>Leptomonas seymouri: Adaptations to the Dixenous Life Cycle Analyzed by Genome Sequencing, Transcriptome Profiling and Co-infection with Leishmania donovani.</title>
        <authorList>
            <person name="Kraeva N."/>
            <person name="Butenko A."/>
            <person name="Hlavacova J."/>
            <person name="Kostygov A."/>
            <person name="Myskova J."/>
            <person name="Grybchuk D."/>
            <person name="Lestinova T."/>
            <person name="Votypka J."/>
            <person name="Volf P."/>
            <person name="Opperdoes F."/>
            <person name="Flegontov P."/>
            <person name="Lukes J."/>
            <person name="Yurchenko V."/>
        </authorList>
    </citation>
    <scope>NUCLEOTIDE SEQUENCE [LARGE SCALE GENOMIC DNA]</scope>
    <source>
        <strain evidence="11 12">ATCC 30220</strain>
    </source>
</reference>
<accession>A0A0N1I646</accession>
<dbReference type="GO" id="GO:0046872">
    <property type="term" value="F:metal ion binding"/>
    <property type="evidence" value="ECO:0007669"/>
    <property type="project" value="UniProtKB-KW"/>
</dbReference>
<dbReference type="InterPro" id="IPR036264">
    <property type="entry name" value="Bact_exopeptidase_dim_dom"/>
</dbReference>
<comment type="caution">
    <text evidence="11">The sequence shown here is derived from an EMBL/GenBank/DDBJ whole genome shotgun (WGS) entry which is preliminary data.</text>
</comment>
<dbReference type="EMBL" id="LJSK01000049">
    <property type="protein sequence ID" value="KPI88478.1"/>
    <property type="molecule type" value="Genomic_DNA"/>
</dbReference>
<evidence type="ECO:0000256" key="2">
    <source>
        <dbReference type="ARBA" id="ARBA00004496"/>
    </source>
</evidence>
<evidence type="ECO:0000256" key="4">
    <source>
        <dbReference type="ARBA" id="ARBA00022490"/>
    </source>
</evidence>
<sequence>MTTLQQVRDHLARLVGFNTISDSTNLPLIAYVETFLKESGVKHVAVVTAKDGIHANLVATLPSADGKTEGCLILSGHTDVVPVEGQRWDSDPFSLTERAGKLYGRGSCDMKAFIAVCLALVPEWMCTPPSKPVQLVLTYNEETNFGGVLDLMKSHGEALRKCEGCIVGEPTILDLVTAHKGICSNYITMHGKAAHSSLQTAGYNAIQPAVEFMSFLFEMRDRFSREGPFEEGYEVTHTTLCPSLVRGGNAMNTIPTECTVGFEFRNIHDHDSAGIKKEIHAKLDELEEKIKLNMGQAESAKEPKGSLVVRRSMQDVQPFSGRDDAVVVRALRVAHGAEPKTLKVCFCTEAGEYQNIGVNTVVCGPGCIDQAHKANEFVSLEQLEKGLWVVRRVVQLVCGSSAASQL</sequence>
<dbReference type="VEuPathDB" id="TriTrypDB:Lsey_0049_0250"/>
<dbReference type="PANTHER" id="PTHR43808:SF31">
    <property type="entry name" value="N-ACETYL-L-CITRULLINE DEACETYLASE"/>
    <property type="match status" value="1"/>
</dbReference>
<dbReference type="PANTHER" id="PTHR43808">
    <property type="entry name" value="ACETYLORNITHINE DEACETYLASE"/>
    <property type="match status" value="1"/>
</dbReference>
<dbReference type="OrthoDB" id="3064516at2759"/>
<dbReference type="InterPro" id="IPR002933">
    <property type="entry name" value="Peptidase_M20"/>
</dbReference>
<dbReference type="GO" id="GO:0006526">
    <property type="term" value="P:L-arginine biosynthetic process"/>
    <property type="evidence" value="ECO:0007669"/>
    <property type="project" value="UniProtKB-KW"/>
</dbReference>
<dbReference type="InterPro" id="IPR010169">
    <property type="entry name" value="AcOrn-deacetyl"/>
</dbReference>
<evidence type="ECO:0000256" key="1">
    <source>
        <dbReference type="ARBA" id="ARBA00001947"/>
    </source>
</evidence>
<comment type="subcellular location">
    <subcellularLocation>
        <location evidence="2">Cytoplasm</location>
    </subcellularLocation>
</comment>
<dbReference type="Pfam" id="PF01546">
    <property type="entry name" value="Peptidase_M20"/>
    <property type="match status" value="1"/>
</dbReference>
<evidence type="ECO:0000256" key="7">
    <source>
        <dbReference type="ARBA" id="ARBA00022723"/>
    </source>
</evidence>
<dbReference type="Proteomes" id="UP000038009">
    <property type="component" value="Unassembled WGS sequence"/>
</dbReference>
<evidence type="ECO:0000256" key="9">
    <source>
        <dbReference type="ARBA" id="ARBA00022833"/>
    </source>
</evidence>
<evidence type="ECO:0000313" key="11">
    <source>
        <dbReference type="EMBL" id="KPI88478.1"/>
    </source>
</evidence>
<keyword evidence="7" id="KW-0479">Metal-binding</keyword>
<dbReference type="GO" id="GO:0008777">
    <property type="term" value="F:acetylornithine deacetylase activity"/>
    <property type="evidence" value="ECO:0007669"/>
    <property type="project" value="TreeGrafter"/>
</dbReference>
<keyword evidence="4" id="KW-0963">Cytoplasm</keyword>
<keyword evidence="6" id="KW-0028">Amino-acid biosynthesis</keyword>
<dbReference type="AlphaFoldDB" id="A0A0N1I646"/>
<evidence type="ECO:0000256" key="3">
    <source>
        <dbReference type="ARBA" id="ARBA00005691"/>
    </source>
</evidence>
<dbReference type="CDD" id="cd03894">
    <property type="entry name" value="M20_ArgE"/>
    <property type="match status" value="1"/>
</dbReference>
<name>A0A0N1I646_LEPSE</name>
<dbReference type="GO" id="GO:0005737">
    <property type="term" value="C:cytoplasm"/>
    <property type="evidence" value="ECO:0007669"/>
    <property type="project" value="UniProtKB-SubCell"/>
</dbReference>
<evidence type="ECO:0000313" key="12">
    <source>
        <dbReference type="Proteomes" id="UP000038009"/>
    </source>
</evidence>
<gene>
    <name evidence="11" type="ORF">ABL78_2440</name>
</gene>
<protein>
    <submittedName>
        <fullName evidence="11">Acetylornithine deacetylase-like protein</fullName>
    </submittedName>
</protein>
<evidence type="ECO:0000256" key="5">
    <source>
        <dbReference type="ARBA" id="ARBA00022571"/>
    </source>
</evidence>
<dbReference type="Pfam" id="PF07687">
    <property type="entry name" value="M20_dimer"/>
    <property type="match status" value="1"/>
</dbReference>
<organism evidence="11 12">
    <name type="scientific">Leptomonas seymouri</name>
    <dbReference type="NCBI Taxonomy" id="5684"/>
    <lineage>
        <taxon>Eukaryota</taxon>
        <taxon>Discoba</taxon>
        <taxon>Euglenozoa</taxon>
        <taxon>Kinetoplastea</taxon>
        <taxon>Metakinetoplastina</taxon>
        <taxon>Trypanosomatida</taxon>
        <taxon>Trypanosomatidae</taxon>
        <taxon>Leishmaniinae</taxon>
        <taxon>Leptomonas</taxon>
    </lineage>
</organism>
<dbReference type="SUPFAM" id="SSF55031">
    <property type="entry name" value="Bacterial exopeptidase dimerisation domain"/>
    <property type="match status" value="1"/>
</dbReference>
<proteinExistence type="inferred from homology"/>
<evidence type="ECO:0000256" key="8">
    <source>
        <dbReference type="ARBA" id="ARBA00022801"/>
    </source>
</evidence>
<dbReference type="Gene3D" id="3.30.70.360">
    <property type="match status" value="1"/>
</dbReference>
<dbReference type="FunFam" id="3.30.70.360:FF:000003">
    <property type="entry name" value="Acetylornithine deacetylase"/>
    <property type="match status" value="1"/>
</dbReference>
<dbReference type="OMA" id="RLHKGVM"/>
<comment type="similarity">
    <text evidence="3">Belongs to the peptidase M20A family. ArgE subfamily.</text>
</comment>
<dbReference type="InterPro" id="IPR050072">
    <property type="entry name" value="Peptidase_M20A"/>
</dbReference>
<dbReference type="PROSITE" id="PS00759">
    <property type="entry name" value="ARGE_DAPE_CPG2_2"/>
    <property type="match status" value="1"/>
</dbReference>
<keyword evidence="8" id="KW-0378">Hydrolase</keyword>
<keyword evidence="9" id="KW-0862">Zinc</keyword>
<dbReference type="InterPro" id="IPR011650">
    <property type="entry name" value="Peptidase_M20_dimer"/>
</dbReference>
<evidence type="ECO:0000256" key="6">
    <source>
        <dbReference type="ARBA" id="ARBA00022605"/>
    </source>
</evidence>
<dbReference type="InterPro" id="IPR001261">
    <property type="entry name" value="ArgE/DapE_CS"/>
</dbReference>
<dbReference type="SUPFAM" id="SSF53187">
    <property type="entry name" value="Zn-dependent exopeptidases"/>
    <property type="match status" value="1"/>
</dbReference>
<comment type="cofactor">
    <cofactor evidence="1">
        <name>Zn(2+)</name>
        <dbReference type="ChEBI" id="CHEBI:29105"/>
    </cofactor>
</comment>
<keyword evidence="5" id="KW-0055">Arginine biosynthesis</keyword>
<evidence type="ECO:0000259" key="10">
    <source>
        <dbReference type="Pfam" id="PF07687"/>
    </source>
</evidence>